<dbReference type="OrthoDB" id="342281at2759"/>
<evidence type="ECO:0000256" key="2">
    <source>
        <dbReference type="ARBA" id="ARBA00022692"/>
    </source>
</evidence>
<keyword evidence="4" id="KW-0472">Membrane</keyword>
<dbReference type="Pfam" id="PF07738">
    <property type="entry name" value="Sad1_UNC"/>
    <property type="match status" value="1"/>
</dbReference>
<reference evidence="6 7" key="1">
    <citation type="journal article" date="2016" name="Mol. Biol. Evol.">
        <title>Comparative Genomics of Early-Diverging Mushroom-Forming Fungi Provides Insights into the Origins of Lignocellulose Decay Capabilities.</title>
        <authorList>
            <person name="Nagy L.G."/>
            <person name="Riley R."/>
            <person name="Tritt A."/>
            <person name="Adam C."/>
            <person name="Daum C."/>
            <person name="Floudas D."/>
            <person name="Sun H."/>
            <person name="Yadav J.S."/>
            <person name="Pangilinan J."/>
            <person name="Larsson K.H."/>
            <person name="Matsuura K."/>
            <person name="Barry K."/>
            <person name="Labutti K."/>
            <person name="Kuo R."/>
            <person name="Ohm R.A."/>
            <person name="Bhattacharya S.S."/>
            <person name="Shirouzu T."/>
            <person name="Yoshinaga Y."/>
            <person name="Martin F.M."/>
            <person name="Grigoriev I.V."/>
            <person name="Hibbett D.S."/>
        </authorList>
    </citation>
    <scope>NUCLEOTIDE SEQUENCE [LARGE SCALE GENOMIC DNA]</scope>
    <source>
        <strain evidence="6 7">93-53</strain>
    </source>
</reference>
<feature type="domain" description="SUN" evidence="5">
    <location>
        <begin position="1"/>
        <end position="122"/>
    </location>
</feature>
<keyword evidence="3" id="KW-1133">Transmembrane helix</keyword>
<dbReference type="STRING" id="1314785.A0A165D3N3"/>
<dbReference type="PANTHER" id="PTHR12911:SF8">
    <property type="entry name" value="KLAROID PROTEIN-RELATED"/>
    <property type="match status" value="1"/>
</dbReference>
<evidence type="ECO:0000256" key="1">
    <source>
        <dbReference type="ARBA" id="ARBA00004370"/>
    </source>
</evidence>
<dbReference type="GeneID" id="63820221"/>
<evidence type="ECO:0000256" key="4">
    <source>
        <dbReference type="ARBA" id="ARBA00023136"/>
    </source>
</evidence>
<comment type="subcellular location">
    <subcellularLocation>
        <location evidence="1">Membrane</location>
    </subcellularLocation>
</comment>
<accession>A0A165D3N3</accession>
<sequence>LKSEVSSGECWAMSGSSGHLGLQLAHAMHITSITMEHISMETSENIQSAPRSLLLWGLSDTNGILHADFMDYDIYSSSRNQTVDTDTCFHGLRFNVVILEVLSNWGLLDFTCLYSVVLHGQA</sequence>
<keyword evidence="7" id="KW-1185">Reference proteome</keyword>
<evidence type="ECO:0000259" key="5">
    <source>
        <dbReference type="PROSITE" id="PS51469"/>
    </source>
</evidence>
<dbReference type="PANTHER" id="PTHR12911">
    <property type="entry name" value="SAD1/UNC-84-LIKE PROTEIN-RELATED"/>
    <property type="match status" value="1"/>
</dbReference>
<dbReference type="GO" id="GO:0034993">
    <property type="term" value="C:meiotic nuclear membrane microtubule tethering complex"/>
    <property type="evidence" value="ECO:0007669"/>
    <property type="project" value="TreeGrafter"/>
</dbReference>
<gene>
    <name evidence="6" type="ORF">LAESUDRAFT_613908</name>
</gene>
<dbReference type="AlphaFoldDB" id="A0A165D3N3"/>
<dbReference type="RefSeq" id="XP_040761835.1">
    <property type="nucleotide sequence ID" value="XM_040903190.1"/>
</dbReference>
<protein>
    <recommendedName>
        <fullName evidence="5">SUN domain-containing protein</fullName>
    </recommendedName>
</protein>
<organism evidence="6 7">
    <name type="scientific">Laetiporus sulphureus 93-53</name>
    <dbReference type="NCBI Taxonomy" id="1314785"/>
    <lineage>
        <taxon>Eukaryota</taxon>
        <taxon>Fungi</taxon>
        <taxon>Dikarya</taxon>
        <taxon>Basidiomycota</taxon>
        <taxon>Agaricomycotina</taxon>
        <taxon>Agaricomycetes</taxon>
        <taxon>Polyporales</taxon>
        <taxon>Laetiporus</taxon>
    </lineage>
</organism>
<dbReference type="GO" id="GO:0043495">
    <property type="term" value="F:protein-membrane adaptor activity"/>
    <property type="evidence" value="ECO:0007669"/>
    <property type="project" value="TreeGrafter"/>
</dbReference>
<feature type="non-terminal residue" evidence="6">
    <location>
        <position position="122"/>
    </location>
</feature>
<dbReference type="Proteomes" id="UP000076871">
    <property type="component" value="Unassembled WGS sequence"/>
</dbReference>
<dbReference type="EMBL" id="KV427639">
    <property type="protein sequence ID" value="KZT04095.1"/>
    <property type="molecule type" value="Genomic_DNA"/>
</dbReference>
<proteinExistence type="predicted"/>
<evidence type="ECO:0000313" key="7">
    <source>
        <dbReference type="Proteomes" id="UP000076871"/>
    </source>
</evidence>
<keyword evidence="2" id="KW-0812">Transmembrane</keyword>
<dbReference type="InterPro" id="IPR045119">
    <property type="entry name" value="SUN1-5"/>
</dbReference>
<evidence type="ECO:0000313" key="6">
    <source>
        <dbReference type="EMBL" id="KZT04095.1"/>
    </source>
</evidence>
<dbReference type="InterPro" id="IPR012919">
    <property type="entry name" value="SUN_dom"/>
</dbReference>
<evidence type="ECO:0000256" key="3">
    <source>
        <dbReference type="ARBA" id="ARBA00022989"/>
    </source>
</evidence>
<feature type="non-terminal residue" evidence="6">
    <location>
        <position position="1"/>
    </location>
</feature>
<dbReference type="PROSITE" id="PS51469">
    <property type="entry name" value="SUN"/>
    <property type="match status" value="1"/>
</dbReference>
<dbReference type="Gene3D" id="2.60.120.260">
    <property type="entry name" value="Galactose-binding domain-like"/>
    <property type="match status" value="1"/>
</dbReference>
<dbReference type="InParanoid" id="A0A165D3N3"/>
<name>A0A165D3N3_9APHY</name>